<evidence type="ECO:0000313" key="1">
    <source>
        <dbReference type="EMBL" id="GFS29249.1"/>
    </source>
</evidence>
<dbReference type="EMBL" id="BMAW01041544">
    <property type="protein sequence ID" value="GFS29249.1"/>
    <property type="molecule type" value="Genomic_DNA"/>
</dbReference>
<protein>
    <submittedName>
        <fullName evidence="1">Uncharacterized protein</fullName>
    </submittedName>
</protein>
<evidence type="ECO:0000313" key="2">
    <source>
        <dbReference type="Proteomes" id="UP000887013"/>
    </source>
</evidence>
<name>A0A8X6M690_NEPPI</name>
<proteinExistence type="predicted"/>
<reference evidence="1" key="1">
    <citation type="submission" date="2020-08" db="EMBL/GenBank/DDBJ databases">
        <title>Multicomponent nature underlies the extraordinary mechanical properties of spider dragline silk.</title>
        <authorList>
            <person name="Kono N."/>
            <person name="Nakamura H."/>
            <person name="Mori M."/>
            <person name="Yoshida Y."/>
            <person name="Ohtoshi R."/>
            <person name="Malay A.D."/>
            <person name="Moran D.A.P."/>
            <person name="Tomita M."/>
            <person name="Numata K."/>
            <person name="Arakawa K."/>
        </authorList>
    </citation>
    <scope>NUCLEOTIDE SEQUENCE</scope>
</reference>
<keyword evidence="2" id="KW-1185">Reference proteome</keyword>
<comment type="caution">
    <text evidence="1">The sequence shown here is derived from an EMBL/GenBank/DDBJ whole genome shotgun (WGS) entry which is preliminary data.</text>
</comment>
<gene>
    <name evidence="1" type="ORF">NPIL_123311</name>
</gene>
<dbReference type="AlphaFoldDB" id="A0A8X6M690"/>
<accession>A0A8X6M690</accession>
<organism evidence="1 2">
    <name type="scientific">Nephila pilipes</name>
    <name type="common">Giant wood spider</name>
    <name type="synonym">Nephila maculata</name>
    <dbReference type="NCBI Taxonomy" id="299642"/>
    <lineage>
        <taxon>Eukaryota</taxon>
        <taxon>Metazoa</taxon>
        <taxon>Ecdysozoa</taxon>
        <taxon>Arthropoda</taxon>
        <taxon>Chelicerata</taxon>
        <taxon>Arachnida</taxon>
        <taxon>Araneae</taxon>
        <taxon>Araneomorphae</taxon>
        <taxon>Entelegynae</taxon>
        <taxon>Araneoidea</taxon>
        <taxon>Nephilidae</taxon>
        <taxon>Nephila</taxon>
    </lineage>
</organism>
<sequence>MSASTHWRAKISNSMPRLSSSCYLRLDCGSVLKSLCVRQLILAQSFAAYCPFVDVEVESRCLLSSLVTRGNDRPLFSLMWRLRTNDRRTKWFLSLSMSDNTWQEISAYKYQCLWMRTISPRTPARHWGSAAQSRRQWFCSHRGRDPPAKFTICTTVTRSRKLQSRTLI</sequence>
<dbReference type="Proteomes" id="UP000887013">
    <property type="component" value="Unassembled WGS sequence"/>
</dbReference>